<keyword evidence="3" id="KW-1185">Reference proteome</keyword>
<name>A0A327Q407_9BACT</name>
<evidence type="ECO:0008006" key="4">
    <source>
        <dbReference type="Google" id="ProtNLM"/>
    </source>
</evidence>
<feature type="signal peptide" evidence="1">
    <location>
        <begin position="1"/>
        <end position="20"/>
    </location>
</feature>
<dbReference type="AlphaFoldDB" id="A0A327Q407"/>
<feature type="chain" id="PRO_5016315248" description="DUF4397 domain-containing protein" evidence="1">
    <location>
        <begin position="21"/>
        <end position="230"/>
    </location>
</feature>
<evidence type="ECO:0000313" key="3">
    <source>
        <dbReference type="Proteomes" id="UP000249547"/>
    </source>
</evidence>
<dbReference type="PROSITE" id="PS51257">
    <property type="entry name" value="PROKAR_LIPOPROTEIN"/>
    <property type="match status" value="1"/>
</dbReference>
<sequence>MLCKTVILLGCAMLAILSCSKDTSTFVNTVPIYQDLKVTFDKTTRHSTALANFRANNANGLRLALNGSSDLLFNGNHPQIFSSTNAYSYTYEADSLQNMQFTFKKSNEQVFNNTISLKDTTNIDLPPTLTNVSIRQNTTIPFTGKPLQFGEQVTVYLVQHNTQSGLATESTPGVTSLVFPASLLSNFTVGSADLYIERTGLPMSLSETDGTAGGQKVTSVVVAKRVIINE</sequence>
<protein>
    <recommendedName>
        <fullName evidence="4">DUF4397 domain-containing protein</fullName>
    </recommendedName>
</protein>
<dbReference type="RefSeq" id="WP_148707452.1">
    <property type="nucleotide sequence ID" value="NZ_QLLL01000013.1"/>
</dbReference>
<reference evidence="2 3" key="1">
    <citation type="submission" date="2018-06" db="EMBL/GenBank/DDBJ databases">
        <title>Genomic Encyclopedia of Archaeal and Bacterial Type Strains, Phase II (KMG-II): from individual species to whole genera.</title>
        <authorList>
            <person name="Goeker M."/>
        </authorList>
    </citation>
    <scope>NUCLEOTIDE SEQUENCE [LARGE SCALE GENOMIC DNA]</scope>
    <source>
        <strain evidence="2 3">DSM 23857</strain>
    </source>
</reference>
<evidence type="ECO:0000313" key="2">
    <source>
        <dbReference type="EMBL" id="RAI97912.1"/>
    </source>
</evidence>
<evidence type="ECO:0000256" key="1">
    <source>
        <dbReference type="SAM" id="SignalP"/>
    </source>
</evidence>
<gene>
    <name evidence="2" type="ORF">LX64_04962</name>
</gene>
<proteinExistence type="predicted"/>
<dbReference type="Proteomes" id="UP000249547">
    <property type="component" value="Unassembled WGS sequence"/>
</dbReference>
<organism evidence="2 3">
    <name type="scientific">Chitinophaga skermanii</name>
    <dbReference type="NCBI Taxonomy" id="331697"/>
    <lineage>
        <taxon>Bacteria</taxon>
        <taxon>Pseudomonadati</taxon>
        <taxon>Bacteroidota</taxon>
        <taxon>Chitinophagia</taxon>
        <taxon>Chitinophagales</taxon>
        <taxon>Chitinophagaceae</taxon>
        <taxon>Chitinophaga</taxon>
    </lineage>
</organism>
<keyword evidence="1" id="KW-0732">Signal</keyword>
<dbReference type="EMBL" id="QLLL01000013">
    <property type="protein sequence ID" value="RAI97912.1"/>
    <property type="molecule type" value="Genomic_DNA"/>
</dbReference>
<accession>A0A327Q407</accession>
<comment type="caution">
    <text evidence="2">The sequence shown here is derived from an EMBL/GenBank/DDBJ whole genome shotgun (WGS) entry which is preliminary data.</text>
</comment>